<dbReference type="InterPro" id="IPR051450">
    <property type="entry name" value="Gfo/Idh/MocA_Oxidoreductases"/>
</dbReference>
<dbReference type="PANTHER" id="PTHR43377:SF1">
    <property type="entry name" value="BILIVERDIN REDUCTASE A"/>
    <property type="match status" value="1"/>
</dbReference>
<accession>A0A098AXR0</accession>
<reference evidence="4 5" key="2">
    <citation type="submission" date="2015-12" db="EMBL/GenBank/DDBJ databases">
        <title>Draft Genome Sequence of Desulfitobacterium hafniense Strain DH, a Sulfate-reducing Bacterium Isolated from Paddy Soils.</title>
        <authorList>
            <person name="Bao P."/>
            <person name="Zhang X."/>
            <person name="Li G."/>
        </authorList>
    </citation>
    <scope>NUCLEOTIDE SEQUENCE [LARGE SCALE GENOMIC DNA]</scope>
    <source>
        <strain evidence="4 5">DH</strain>
    </source>
</reference>
<feature type="domain" description="GFO/IDH/MocA-like oxidoreductase" evidence="2">
    <location>
        <begin position="132"/>
        <end position="251"/>
    </location>
</feature>
<dbReference type="SUPFAM" id="SSF55347">
    <property type="entry name" value="Glyceraldehyde-3-phosphate dehydrogenase-like, C-terminal domain"/>
    <property type="match status" value="1"/>
</dbReference>
<dbReference type="AlphaFoldDB" id="A0A098AXR0"/>
<feature type="domain" description="Gfo/Idh/MocA-like oxidoreductase N-terminal" evidence="1">
    <location>
        <begin position="6"/>
        <end position="123"/>
    </location>
</feature>
<dbReference type="OrthoDB" id="9783105at2"/>
<evidence type="ECO:0000313" key="5">
    <source>
        <dbReference type="Proteomes" id="UP000054623"/>
    </source>
</evidence>
<dbReference type="SUPFAM" id="SSF51735">
    <property type="entry name" value="NAD(P)-binding Rossmann-fold domains"/>
    <property type="match status" value="1"/>
</dbReference>
<dbReference type="GO" id="GO:0000166">
    <property type="term" value="F:nucleotide binding"/>
    <property type="evidence" value="ECO:0007669"/>
    <property type="project" value="InterPro"/>
</dbReference>
<dbReference type="PATRIC" id="fig|49338.4.peg.1102"/>
<evidence type="ECO:0000259" key="1">
    <source>
        <dbReference type="Pfam" id="PF01408"/>
    </source>
</evidence>
<sequence length="353" mass="39396">MYNPVGVAAIGLGRWAYVMADAYTKSEKLKLVTCYSRTEDKREKFGKRYNCAGDATMEALLAREDVEMVIITVPNDKHAEVIEQCARAGKHIYVEKPISVSLDHAQRIDQVIKETGVKFLCGHSSRRLGALRKMKEMIDTKEIGEVSSIEAVFSNERGLELKKGNWRGDPATAPGGPLTQLGVHQIDNLQFLLGPVARVFNFGKPMYTEVENITVNQTLLEFEDGKQAYLGTNWACPGVFSINVYGTKANLFYQLDFSWWSNSDVTDEHSTLIKREFASMSDDPDNRILRDVKVDFESVNHLRVEVEEVADVIRNGGETEIGAEASLRNLAVVLAAVKSVHEKRPVEIAEIIG</sequence>
<protein>
    <submittedName>
        <fullName evidence="3 4">Oxidoreductase</fullName>
    </submittedName>
</protein>
<dbReference type="Gene3D" id="3.30.360.10">
    <property type="entry name" value="Dihydrodipicolinate Reductase, domain 2"/>
    <property type="match status" value="1"/>
</dbReference>
<evidence type="ECO:0000313" key="3">
    <source>
        <dbReference type="EMBL" id="CDX00905.1"/>
    </source>
</evidence>
<organism evidence="3">
    <name type="scientific">Desulfitobacterium hafniense</name>
    <name type="common">Desulfitobacterium frappieri</name>
    <dbReference type="NCBI Taxonomy" id="49338"/>
    <lineage>
        <taxon>Bacteria</taxon>
        <taxon>Bacillati</taxon>
        <taxon>Bacillota</taxon>
        <taxon>Clostridia</taxon>
        <taxon>Eubacteriales</taxon>
        <taxon>Desulfitobacteriaceae</taxon>
        <taxon>Desulfitobacterium</taxon>
    </lineage>
</organism>
<dbReference type="InterPro" id="IPR036291">
    <property type="entry name" value="NAD(P)-bd_dom_sf"/>
</dbReference>
<dbReference type="Gene3D" id="3.40.50.720">
    <property type="entry name" value="NAD(P)-binding Rossmann-like Domain"/>
    <property type="match status" value="1"/>
</dbReference>
<reference evidence="3" key="1">
    <citation type="submission" date="2014-07" db="EMBL/GenBank/DDBJ databases">
        <authorList>
            <person name="Hornung V.Bastian."/>
        </authorList>
    </citation>
    <scope>NUCLEOTIDE SEQUENCE</scope>
    <source>
        <strain evidence="3">PCE-S</strain>
    </source>
</reference>
<dbReference type="EMBL" id="LOCK01000039">
    <property type="protein sequence ID" value="KTE90343.1"/>
    <property type="molecule type" value="Genomic_DNA"/>
</dbReference>
<evidence type="ECO:0000313" key="4">
    <source>
        <dbReference type="EMBL" id="KTE90343.1"/>
    </source>
</evidence>
<dbReference type="InterPro" id="IPR055170">
    <property type="entry name" value="GFO_IDH_MocA-like_dom"/>
</dbReference>
<name>A0A098AXR0_DESHA</name>
<dbReference type="Pfam" id="PF22725">
    <property type="entry name" value="GFO_IDH_MocA_C3"/>
    <property type="match status" value="1"/>
</dbReference>
<dbReference type="PANTHER" id="PTHR43377">
    <property type="entry name" value="BILIVERDIN REDUCTASE A"/>
    <property type="match status" value="1"/>
</dbReference>
<proteinExistence type="predicted"/>
<dbReference type="EMBL" id="LK996017">
    <property type="protein sequence ID" value="CDX00905.1"/>
    <property type="molecule type" value="Genomic_DNA"/>
</dbReference>
<dbReference type="InterPro" id="IPR000683">
    <property type="entry name" value="Gfo/Idh/MocA-like_OxRdtase_N"/>
</dbReference>
<dbReference type="Pfam" id="PF01408">
    <property type="entry name" value="GFO_IDH_MocA"/>
    <property type="match status" value="1"/>
</dbReference>
<evidence type="ECO:0000259" key="2">
    <source>
        <dbReference type="Pfam" id="PF22725"/>
    </source>
</evidence>
<gene>
    <name evidence="4" type="ORF">AT727_07040</name>
    <name evidence="3" type="ORF">DPCES_1018</name>
</gene>
<dbReference type="RefSeq" id="WP_018305301.1">
    <property type="nucleotide sequence ID" value="NZ_JAYFNZ010000002.1"/>
</dbReference>
<dbReference type="Proteomes" id="UP000054623">
    <property type="component" value="Unassembled WGS sequence"/>
</dbReference>